<comment type="caution">
    <text evidence="1">The sequence shown here is derived from an EMBL/GenBank/DDBJ whole genome shotgun (WGS) entry which is preliminary data.</text>
</comment>
<reference evidence="1" key="1">
    <citation type="submission" date="2020-03" db="EMBL/GenBank/DDBJ databases">
        <title>Hybrid Assembly of Korean Phytophthora infestans isolates.</title>
        <authorList>
            <person name="Prokchorchik M."/>
            <person name="Lee Y."/>
            <person name="Seo J."/>
            <person name="Cho J.-H."/>
            <person name="Park Y.-E."/>
            <person name="Jang D.-C."/>
            <person name="Im J.-S."/>
            <person name="Choi J.-G."/>
            <person name="Park H.-J."/>
            <person name="Lee G.-B."/>
            <person name="Lee Y.-G."/>
            <person name="Hong S.-Y."/>
            <person name="Cho K."/>
            <person name="Sohn K.H."/>
        </authorList>
    </citation>
    <scope>NUCLEOTIDE SEQUENCE</scope>
    <source>
        <strain evidence="1">KR_2_A2</strain>
    </source>
</reference>
<evidence type="ECO:0000313" key="2">
    <source>
        <dbReference type="Proteomes" id="UP000704712"/>
    </source>
</evidence>
<protein>
    <submittedName>
        <fullName evidence="1">Uncharacterized protein</fullName>
    </submittedName>
</protein>
<accession>A0A8S9UEJ4</accession>
<sequence>MTKDNKGNFVGLKFNGTKTNSRRVAEIKDKRPPPRLGYEDLLTRPIQVAEPGTGATAKELEQCQLEMAFLVEQESYLWDLFNRTLPHRDMAQLSTPLMSQTVPAF</sequence>
<dbReference type="Proteomes" id="UP000704712">
    <property type="component" value="Unassembled WGS sequence"/>
</dbReference>
<proteinExistence type="predicted"/>
<evidence type="ECO:0000313" key="1">
    <source>
        <dbReference type="EMBL" id="KAF4137679.1"/>
    </source>
</evidence>
<dbReference type="EMBL" id="JAACNO010001769">
    <property type="protein sequence ID" value="KAF4137679.1"/>
    <property type="molecule type" value="Genomic_DNA"/>
</dbReference>
<name>A0A8S9UEJ4_PHYIN</name>
<dbReference type="AlphaFoldDB" id="A0A8S9UEJ4"/>
<organism evidence="1 2">
    <name type="scientific">Phytophthora infestans</name>
    <name type="common">Potato late blight agent</name>
    <name type="synonym">Botrytis infestans</name>
    <dbReference type="NCBI Taxonomy" id="4787"/>
    <lineage>
        <taxon>Eukaryota</taxon>
        <taxon>Sar</taxon>
        <taxon>Stramenopiles</taxon>
        <taxon>Oomycota</taxon>
        <taxon>Peronosporomycetes</taxon>
        <taxon>Peronosporales</taxon>
        <taxon>Peronosporaceae</taxon>
        <taxon>Phytophthora</taxon>
    </lineage>
</organism>
<gene>
    <name evidence="1" type="ORF">GN958_ATG13131</name>
</gene>